<dbReference type="Pfam" id="PF08276">
    <property type="entry name" value="PAN_2"/>
    <property type="match status" value="3"/>
</dbReference>
<dbReference type="FunFam" id="1.10.510.10:FF:000060">
    <property type="entry name" value="G-type lectin S-receptor-like serine/threonine-protein kinase"/>
    <property type="match status" value="2"/>
</dbReference>
<dbReference type="PANTHER" id="PTHR32444:SF130">
    <property type="entry name" value="RECEPTOR-LIKE SERINE_THREONINE-PROTEIN KINASE"/>
    <property type="match status" value="1"/>
</dbReference>
<dbReference type="InterPro" id="IPR003609">
    <property type="entry name" value="Pan_app"/>
</dbReference>
<feature type="domain" description="Bulb-type lectin" evidence="21">
    <location>
        <begin position="348"/>
        <end position="471"/>
    </location>
</feature>
<dbReference type="CDD" id="cd14066">
    <property type="entry name" value="STKc_IRAK"/>
    <property type="match status" value="1"/>
</dbReference>
<dbReference type="Pfam" id="PF00954">
    <property type="entry name" value="S_locus_glycop"/>
    <property type="match status" value="3"/>
</dbReference>
<feature type="binding site" evidence="17">
    <location>
        <position position="857"/>
    </location>
    <ligand>
        <name>ATP</name>
        <dbReference type="ChEBI" id="CHEBI:30616"/>
    </ligand>
</feature>
<evidence type="ECO:0000256" key="3">
    <source>
        <dbReference type="ARBA" id="ARBA00022527"/>
    </source>
</evidence>
<dbReference type="InterPro" id="IPR008271">
    <property type="entry name" value="Ser/Thr_kinase_AS"/>
</dbReference>
<evidence type="ECO:0000256" key="12">
    <source>
        <dbReference type="ARBA" id="ARBA00023157"/>
    </source>
</evidence>
<evidence type="ECO:0000256" key="16">
    <source>
        <dbReference type="PROSITE-ProRule" id="PRU00076"/>
    </source>
</evidence>
<evidence type="ECO:0000256" key="2">
    <source>
        <dbReference type="ARBA" id="ARBA00012513"/>
    </source>
</evidence>
<evidence type="ECO:0000256" key="11">
    <source>
        <dbReference type="ARBA" id="ARBA00023136"/>
    </source>
</evidence>
<evidence type="ECO:0000256" key="18">
    <source>
        <dbReference type="SAM" id="Phobius"/>
    </source>
</evidence>
<dbReference type="SUPFAM" id="SSF51110">
    <property type="entry name" value="alpha-D-mannose-specific plant lectins"/>
    <property type="match status" value="3"/>
</dbReference>
<proteinExistence type="predicted"/>
<dbReference type="Gene3D" id="2.90.10.10">
    <property type="entry name" value="Bulb-type lectin domain"/>
    <property type="match status" value="2"/>
</dbReference>
<protein>
    <recommendedName>
        <fullName evidence="2">non-specific serine/threonine protein kinase</fullName>
        <ecNumber evidence="2">2.7.11.1</ecNumber>
    </recommendedName>
</protein>
<keyword evidence="10 18" id="KW-1133">Transmembrane helix</keyword>
<evidence type="ECO:0000256" key="14">
    <source>
        <dbReference type="ARBA" id="ARBA00047899"/>
    </source>
</evidence>
<dbReference type="Pfam" id="PF07714">
    <property type="entry name" value="PK_Tyr_Ser-Thr"/>
    <property type="match status" value="3"/>
</dbReference>
<evidence type="ECO:0000256" key="6">
    <source>
        <dbReference type="ARBA" id="ARBA00022729"/>
    </source>
</evidence>
<reference evidence="23" key="1">
    <citation type="submission" date="2018-02" db="EMBL/GenBank/DDBJ databases">
        <authorList>
            <person name="Cohen D.B."/>
            <person name="Kent A.D."/>
        </authorList>
    </citation>
    <scope>NUCLEOTIDE SEQUENCE</scope>
</reference>
<dbReference type="PROSITE" id="PS50927">
    <property type="entry name" value="BULB_LECTIN"/>
    <property type="match status" value="2"/>
</dbReference>
<dbReference type="SUPFAM" id="SSF56112">
    <property type="entry name" value="Protein kinase-like (PK-like)"/>
    <property type="match status" value="2"/>
</dbReference>
<dbReference type="SMART" id="SM00220">
    <property type="entry name" value="S_TKc"/>
    <property type="match status" value="2"/>
</dbReference>
<dbReference type="InterPro" id="IPR021820">
    <property type="entry name" value="S-locus_recpt_kinase_C"/>
</dbReference>
<dbReference type="GO" id="GO:0048544">
    <property type="term" value="P:recognition of pollen"/>
    <property type="evidence" value="ECO:0007669"/>
    <property type="project" value="InterPro"/>
</dbReference>
<dbReference type="GO" id="GO:0004674">
    <property type="term" value="F:protein serine/threonine kinase activity"/>
    <property type="evidence" value="ECO:0007669"/>
    <property type="project" value="UniProtKB-KW"/>
</dbReference>
<name>A0A2N9G5P0_FAGSY</name>
<feature type="binding site" evidence="17">
    <location>
        <position position="1563"/>
    </location>
    <ligand>
        <name>ATP</name>
        <dbReference type="ChEBI" id="CHEBI:30616"/>
    </ligand>
</feature>
<evidence type="ECO:0000313" key="23">
    <source>
        <dbReference type="EMBL" id="SPC94878.1"/>
    </source>
</evidence>
<sequence length="1850" mass="208536">MTQSMIPPEFFQSISTISSVAQLQDSGNLVLIQDSFNEKVLWQSCDHPTDTLLPKMKLGLNRITGLDRFLTSWKSQDDPGTGDCMYKMNPSGNPQVFLYKGSTLYFRSSPWPWKRFSVARVSSGYKSDFVNNKDEVSYSYFYDDPFIISRVVIELSGMLQPLKWNDGDHQWKEIWSGPKYRCDKYGHCGAYGKCSTESPDNINSFDFECTCLPGYEPKSPRDWYLRDDSQGCVRKQLGLSMCGNGEGFVKLEHLKGPDSSNATWMEMSMSYSECEQACLSNCSCTAFTSMNIDGKGTGCLAWYGDLKDILENSEKLWVLNVRVDANELAAYTRKSKGFLGNKRKLAITIVSVAVPLFLDGQSLISKEKNFALGFFSRGNSSNRYLGIWYVKVTQHNVVWVANRNDPINNTSGVLSINQFGNLVLHDGYNHLVWSTNVSVQGTIISPVAQLQDSGNLVLVQDNINEKMLWQSFDYPTDTLLPKMKLGLNRKTGLDRFLTSWKSQDDPGIGDCLYKMNPSGSPQVFLYKGSTLYFRSSPWPWQISTATVSSGYKFNFVNNEDDVYFTFLDDPSIISRLVVHNSGLLQNLKWNDDDLQWKEIDSAPSYRCENYGQCGTNSKCRLDSPDDINTFECTCLPGYEPKYPRDWNLRDGSQGCVRKQSGMSMCGNGEGFVKVEHLKVPDTSNATWIDMSMSSTECEQACLSNCSCTAFTSVNIDGKGTGCLVWNGELMDILENSRKRWVLNVRVDANELATYTRKSKGFLGKKRQLAIIILSVAVPLFLVSLIAYMWLKKKRKTKVSLEENELEGSSRHPDLSIFDLSCIVAATGNFSPTNKLGEGGFGSVFKGELPNGQHIAVKRLSKSSGQGKEEFKNEVMLIAKLQHRNLVKIFGCCIQEEEQMLIYEYMPNKSLDSFIFDHTRSSMLNWRKRFEIIDGIVRDAEMNPKISDFGIARIFKGDQLQDKTTRVVGTYGYMSPEYAVFGKFSTKSDVFSFGVMLLEIVSGKKNNASYQNHPCLTLIGHVWELWREDRALDIVDSSINESFVPHEVLRCIQIGLLCVQEDAMDRPPMSAVLLMLSSETTLPSPKQPAFVFRKTSNDLGLVAGGGFYSINGVTITMVEARNDPINDTSGVLSINQFGNLVLHDNYNCLLWSTNVSVQGTIASSVAQLQDSGNLVLVQDNNEKLLWQSFDYPTDTSLPHMKLGLNRITGLDRFLISWKSQDDPGTGDYLYKMNPSASPQVYLYRRSTQYWRSDPWPWQPSAAATTSSGYNFNFVNNEDEVSYTYFLDDPSIISRLVIDNSGSLQQLTWNNGDLQWKEHWSAPNYRCDNYGQCGANSICDLESPDNMNKFDCTCLPGYEPKSPRDWYLKDGSKGCVKKQLEISMCGNGEGFVKVEHLKGPDTSNATWMDMSMSSSECEQACLSNCSCTAFTSINIDGKGTSCLVWYGELMDISENSNEWCYLHKEVQRFSWQKEAAGYYYIICCCAFVSGILDSLYVAKEEEENKSYLEGNELEDSNRQPDLSIFDLSCIAAATDNFSMTNQIGQGGFGSVFKGQLSNGQHIAVKRQSKSSGQGKEEFKNEVMLIAKLQHRNLVKIFGCCIHEEEKMLIYEYMPNKSLDSFIFDHTRSSMLNWRKRFEIIDGIARGILYLHQDSRLRIIHRDLKSSNVLLDAEMNPKISDFGIARIFKGDQIQDKTTRVVGTYGYMSPEYVVFGRFSTKSDVFSFGVILLEIVSGKKNNASYQNHPCLTLIGHVWELWREDRALDIVDSSINESFVPHEVLRCIQIGLLCVQEDAMDRPTMLAVLLMLSSETTLPSPKQPAFIFKKPSIDLGSVTRGFHSINDVTITMAEAR</sequence>
<evidence type="ECO:0000259" key="20">
    <source>
        <dbReference type="PROSITE" id="PS50026"/>
    </source>
</evidence>
<dbReference type="PROSITE" id="PS50948">
    <property type="entry name" value="PAN"/>
    <property type="match status" value="3"/>
</dbReference>
<keyword evidence="3" id="KW-0723">Serine/threonine-protein kinase</keyword>
<dbReference type="FunFam" id="3.30.200.20:FF:000195">
    <property type="entry name" value="G-type lectin S-receptor-like serine/threonine-protein kinase"/>
    <property type="match status" value="2"/>
</dbReference>
<keyword evidence="5 18" id="KW-0812">Transmembrane</keyword>
<evidence type="ECO:0000259" key="21">
    <source>
        <dbReference type="PROSITE" id="PS50927"/>
    </source>
</evidence>
<dbReference type="PROSITE" id="PS00107">
    <property type="entry name" value="PROTEIN_KINASE_ATP"/>
    <property type="match status" value="2"/>
</dbReference>
<evidence type="ECO:0000256" key="17">
    <source>
        <dbReference type="PROSITE-ProRule" id="PRU10141"/>
    </source>
</evidence>
<keyword evidence="4" id="KW-0808">Transferase</keyword>
<evidence type="ECO:0000256" key="9">
    <source>
        <dbReference type="ARBA" id="ARBA00022840"/>
    </source>
</evidence>
<dbReference type="SMART" id="SM00108">
    <property type="entry name" value="B_lectin"/>
    <property type="match status" value="2"/>
</dbReference>
<dbReference type="EMBL" id="OIVN01001520">
    <property type="protein sequence ID" value="SPC94878.1"/>
    <property type="molecule type" value="Genomic_DNA"/>
</dbReference>
<keyword evidence="6" id="KW-0732">Signal</keyword>
<dbReference type="CDD" id="cd01098">
    <property type="entry name" value="PAN_AP_plant"/>
    <property type="match status" value="3"/>
</dbReference>
<dbReference type="InterPro" id="IPR000858">
    <property type="entry name" value="S_locus_glycoprot_dom"/>
</dbReference>
<dbReference type="PROSITE" id="PS00108">
    <property type="entry name" value="PROTEIN_KINASE_ST"/>
    <property type="match status" value="1"/>
</dbReference>
<dbReference type="FunFam" id="2.90.10.10:FF:000005">
    <property type="entry name" value="G-type lectin S-receptor-like serine/threonine-protein kinase"/>
    <property type="match status" value="1"/>
</dbReference>
<comment type="caution">
    <text evidence="16">Lacks conserved residue(s) required for the propagation of feature annotation.</text>
</comment>
<evidence type="ECO:0000259" key="22">
    <source>
        <dbReference type="PROSITE" id="PS50948"/>
    </source>
</evidence>
<dbReference type="PANTHER" id="PTHR32444">
    <property type="entry name" value="BULB-TYPE LECTIN DOMAIN-CONTAINING PROTEIN"/>
    <property type="match status" value="1"/>
</dbReference>
<keyword evidence="7 17" id="KW-0547">Nucleotide-binding</keyword>
<dbReference type="InterPro" id="IPR036426">
    <property type="entry name" value="Bulb-type_lectin_dom_sf"/>
</dbReference>
<dbReference type="InterPro" id="IPR000719">
    <property type="entry name" value="Prot_kinase_dom"/>
</dbReference>
<dbReference type="Pfam" id="PF01453">
    <property type="entry name" value="B_lectin"/>
    <property type="match status" value="3"/>
</dbReference>
<dbReference type="FunFam" id="2.90.10.30:FF:000003">
    <property type="entry name" value="Os04g0303100 protein"/>
    <property type="match status" value="2"/>
</dbReference>
<dbReference type="InterPro" id="IPR001480">
    <property type="entry name" value="Bulb-type_lectin_dom"/>
</dbReference>
<gene>
    <name evidence="23" type="ORF">FSB_LOCUS22760</name>
</gene>
<dbReference type="CDD" id="cd00054">
    <property type="entry name" value="EGF_CA"/>
    <property type="match status" value="1"/>
</dbReference>
<evidence type="ECO:0000256" key="1">
    <source>
        <dbReference type="ARBA" id="ARBA00004167"/>
    </source>
</evidence>
<comment type="catalytic activity">
    <reaction evidence="15">
        <text>L-seryl-[protein] + ATP = O-phospho-L-seryl-[protein] + ADP + H(+)</text>
        <dbReference type="Rhea" id="RHEA:17989"/>
        <dbReference type="Rhea" id="RHEA-COMP:9863"/>
        <dbReference type="Rhea" id="RHEA-COMP:11604"/>
        <dbReference type="ChEBI" id="CHEBI:15378"/>
        <dbReference type="ChEBI" id="CHEBI:29999"/>
        <dbReference type="ChEBI" id="CHEBI:30616"/>
        <dbReference type="ChEBI" id="CHEBI:83421"/>
        <dbReference type="ChEBI" id="CHEBI:456216"/>
        <dbReference type="EC" id="2.7.11.1"/>
    </reaction>
</comment>
<dbReference type="SMART" id="SM00473">
    <property type="entry name" value="PAN_AP"/>
    <property type="match status" value="3"/>
</dbReference>
<dbReference type="InterPro" id="IPR011009">
    <property type="entry name" value="Kinase-like_dom_sf"/>
</dbReference>
<feature type="domain" description="Apple" evidence="22">
    <location>
        <begin position="1383"/>
        <end position="1464"/>
    </location>
</feature>
<keyword evidence="9 17" id="KW-0067">ATP-binding</keyword>
<keyword evidence="16" id="KW-0245">EGF-like domain</keyword>
<dbReference type="SMART" id="SM00181">
    <property type="entry name" value="EGF"/>
    <property type="match status" value="3"/>
</dbReference>
<evidence type="ECO:0000256" key="8">
    <source>
        <dbReference type="ARBA" id="ARBA00022777"/>
    </source>
</evidence>
<comment type="subcellular location">
    <subcellularLocation>
        <location evidence="1">Membrane</location>
        <topology evidence="1">Single-pass membrane protein</topology>
    </subcellularLocation>
</comment>
<dbReference type="InterPro" id="IPR001245">
    <property type="entry name" value="Ser-Thr/Tyr_kinase_cat_dom"/>
</dbReference>
<feature type="transmembrane region" description="Helical" evidence="18">
    <location>
        <begin position="768"/>
        <end position="790"/>
    </location>
</feature>
<feature type="domain" description="Protein kinase" evidence="19">
    <location>
        <begin position="829"/>
        <end position="1089"/>
    </location>
</feature>
<dbReference type="Pfam" id="PF11883">
    <property type="entry name" value="DUF3403"/>
    <property type="match status" value="1"/>
</dbReference>
<keyword evidence="13" id="KW-0325">Glycoprotein</keyword>
<dbReference type="Gene3D" id="1.10.510.10">
    <property type="entry name" value="Transferase(Phosphotransferase) domain 1"/>
    <property type="match status" value="2"/>
</dbReference>
<evidence type="ECO:0000256" key="13">
    <source>
        <dbReference type="ARBA" id="ARBA00023180"/>
    </source>
</evidence>
<evidence type="ECO:0000256" key="5">
    <source>
        <dbReference type="ARBA" id="ARBA00022692"/>
    </source>
</evidence>
<comment type="catalytic activity">
    <reaction evidence="14">
        <text>L-threonyl-[protein] + ATP = O-phospho-L-threonyl-[protein] + ADP + H(+)</text>
        <dbReference type="Rhea" id="RHEA:46608"/>
        <dbReference type="Rhea" id="RHEA-COMP:11060"/>
        <dbReference type="Rhea" id="RHEA-COMP:11605"/>
        <dbReference type="ChEBI" id="CHEBI:15378"/>
        <dbReference type="ChEBI" id="CHEBI:30013"/>
        <dbReference type="ChEBI" id="CHEBI:30616"/>
        <dbReference type="ChEBI" id="CHEBI:61977"/>
        <dbReference type="ChEBI" id="CHEBI:456216"/>
        <dbReference type="EC" id="2.7.11.1"/>
    </reaction>
</comment>
<evidence type="ECO:0000256" key="15">
    <source>
        <dbReference type="ARBA" id="ARBA00048679"/>
    </source>
</evidence>
<evidence type="ECO:0000256" key="10">
    <source>
        <dbReference type="ARBA" id="ARBA00022989"/>
    </source>
</evidence>
<evidence type="ECO:0000256" key="4">
    <source>
        <dbReference type="ARBA" id="ARBA00022679"/>
    </source>
</evidence>
<dbReference type="InterPro" id="IPR000742">
    <property type="entry name" value="EGF"/>
</dbReference>
<dbReference type="GO" id="GO:0016020">
    <property type="term" value="C:membrane"/>
    <property type="evidence" value="ECO:0007669"/>
    <property type="project" value="UniProtKB-SubCell"/>
</dbReference>
<organism evidence="23">
    <name type="scientific">Fagus sylvatica</name>
    <name type="common">Beechnut</name>
    <dbReference type="NCBI Taxonomy" id="28930"/>
    <lineage>
        <taxon>Eukaryota</taxon>
        <taxon>Viridiplantae</taxon>
        <taxon>Streptophyta</taxon>
        <taxon>Embryophyta</taxon>
        <taxon>Tracheophyta</taxon>
        <taxon>Spermatophyta</taxon>
        <taxon>Magnoliopsida</taxon>
        <taxon>eudicotyledons</taxon>
        <taxon>Gunneridae</taxon>
        <taxon>Pentapetalae</taxon>
        <taxon>rosids</taxon>
        <taxon>fabids</taxon>
        <taxon>Fagales</taxon>
        <taxon>Fagaceae</taxon>
        <taxon>Fagus</taxon>
    </lineage>
</organism>
<dbReference type="InterPro" id="IPR017441">
    <property type="entry name" value="Protein_kinase_ATP_BS"/>
</dbReference>
<keyword evidence="11 18" id="KW-0472">Membrane</keyword>
<evidence type="ECO:0000256" key="7">
    <source>
        <dbReference type="ARBA" id="ARBA00022741"/>
    </source>
</evidence>
<evidence type="ECO:0000259" key="19">
    <source>
        <dbReference type="PROSITE" id="PS50011"/>
    </source>
</evidence>
<dbReference type="PROSITE" id="PS50026">
    <property type="entry name" value="EGF_3"/>
    <property type="match status" value="1"/>
</dbReference>
<feature type="domain" description="Apple" evidence="22">
    <location>
        <begin position="665"/>
        <end position="737"/>
    </location>
</feature>
<keyword evidence="12" id="KW-1015">Disulfide bond</keyword>
<dbReference type="Gene3D" id="3.30.200.20">
    <property type="entry name" value="Phosphorylase Kinase, domain 1"/>
    <property type="match status" value="2"/>
</dbReference>
<dbReference type="EC" id="2.7.11.1" evidence="2"/>
<dbReference type="PROSITE" id="PS50011">
    <property type="entry name" value="PROTEIN_KINASE_DOM"/>
    <property type="match status" value="2"/>
</dbReference>
<feature type="domain" description="EGF-like" evidence="20">
    <location>
        <begin position="603"/>
        <end position="644"/>
    </location>
</feature>
<feature type="domain" description="Apple" evidence="22">
    <location>
        <begin position="242"/>
        <end position="314"/>
    </location>
</feature>
<keyword evidence="8" id="KW-0418">Kinase</keyword>
<accession>A0A2N9G5P0</accession>
<dbReference type="CDD" id="cd00028">
    <property type="entry name" value="B_lectin"/>
    <property type="match status" value="1"/>
</dbReference>
<dbReference type="GO" id="GO:0005524">
    <property type="term" value="F:ATP binding"/>
    <property type="evidence" value="ECO:0007669"/>
    <property type="project" value="UniProtKB-UniRule"/>
</dbReference>
<feature type="domain" description="Bulb-type lectin" evidence="21">
    <location>
        <begin position="1066"/>
        <end position="1188"/>
    </location>
</feature>
<feature type="domain" description="Protein kinase" evidence="19">
    <location>
        <begin position="1535"/>
        <end position="1820"/>
    </location>
</feature>